<evidence type="ECO:0000313" key="1">
    <source>
        <dbReference type="EMBL" id="KAH3727900.1"/>
    </source>
</evidence>
<dbReference type="AlphaFoldDB" id="A0A9D4HR35"/>
<accession>A0A9D4HR35</accession>
<gene>
    <name evidence="1" type="ORF">DPMN_053846</name>
</gene>
<reference evidence="1" key="2">
    <citation type="submission" date="2020-11" db="EMBL/GenBank/DDBJ databases">
        <authorList>
            <person name="McCartney M.A."/>
            <person name="Auch B."/>
            <person name="Kono T."/>
            <person name="Mallez S."/>
            <person name="Becker A."/>
            <person name="Gohl D.M."/>
            <person name="Silverstein K.A.T."/>
            <person name="Koren S."/>
            <person name="Bechman K.B."/>
            <person name="Herman A."/>
            <person name="Abrahante J.E."/>
            <person name="Garbe J."/>
        </authorList>
    </citation>
    <scope>NUCLEOTIDE SEQUENCE</scope>
    <source>
        <strain evidence="1">Duluth1</strain>
        <tissue evidence="1">Whole animal</tissue>
    </source>
</reference>
<protein>
    <submittedName>
        <fullName evidence="1">Uncharacterized protein</fullName>
    </submittedName>
</protein>
<organism evidence="1 2">
    <name type="scientific">Dreissena polymorpha</name>
    <name type="common">Zebra mussel</name>
    <name type="synonym">Mytilus polymorpha</name>
    <dbReference type="NCBI Taxonomy" id="45954"/>
    <lineage>
        <taxon>Eukaryota</taxon>
        <taxon>Metazoa</taxon>
        <taxon>Spiralia</taxon>
        <taxon>Lophotrochozoa</taxon>
        <taxon>Mollusca</taxon>
        <taxon>Bivalvia</taxon>
        <taxon>Autobranchia</taxon>
        <taxon>Heteroconchia</taxon>
        <taxon>Euheterodonta</taxon>
        <taxon>Imparidentia</taxon>
        <taxon>Neoheterodontei</taxon>
        <taxon>Myida</taxon>
        <taxon>Dreissenoidea</taxon>
        <taxon>Dreissenidae</taxon>
        <taxon>Dreissena</taxon>
    </lineage>
</organism>
<comment type="caution">
    <text evidence="1">The sequence shown here is derived from an EMBL/GenBank/DDBJ whole genome shotgun (WGS) entry which is preliminary data.</text>
</comment>
<sequence length="62" mass="7084">MNSIPETDRAEPRTKLDLNTDSLCERTLGLQWHVNPDLFVFGVNLQDKRKTRRSILSVASSL</sequence>
<name>A0A9D4HR35_DREPO</name>
<dbReference type="PANTHER" id="PTHR47331">
    <property type="entry name" value="PHD-TYPE DOMAIN-CONTAINING PROTEIN"/>
    <property type="match status" value="1"/>
</dbReference>
<dbReference type="EMBL" id="JAIWYP010000012">
    <property type="protein sequence ID" value="KAH3727900.1"/>
    <property type="molecule type" value="Genomic_DNA"/>
</dbReference>
<dbReference type="Proteomes" id="UP000828390">
    <property type="component" value="Unassembled WGS sequence"/>
</dbReference>
<reference evidence="1" key="1">
    <citation type="journal article" date="2019" name="bioRxiv">
        <title>The Genome of the Zebra Mussel, Dreissena polymorpha: A Resource for Invasive Species Research.</title>
        <authorList>
            <person name="McCartney M.A."/>
            <person name="Auch B."/>
            <person name="Kono T."/>
            <person name="Mallez S."/>
            <person name="Zhang Y."/>
            <person name="Obille A."/>
            <person name="Becker A."/>
            <person name="Abrahante J.E."/>
            <person name="Garbe J."/>
            <person name="Badalamenti J.P."/>
            <person name="Herman A."/>
            <person name="Mangelson H."/>
            <person name="Liachko I."/>
            <person name="Sullivan S."/>
            <person name="Sone E.D."/>
            <person name="Koren S."/>
            <person name="Silverstein K.A.T."/>
            <person name="Beckman K.B."/>
            <person name="Gohl D.M."/>
        </authorList>
    </citation>
    <scope>NUCLEOTIDE SEQUENCE</scope>
    <source>
        <strain evidence="1">Duluth1</strain>
        <tissue evidence="1">Whole animal</tissue>
    </source>
</reference>
<keyword evidence="2" id="KW-1185">Reference proteome</keyword>
<proteinExistence type="predicted"/>
<evidence type="ECO:0000313" key="2">
    <source>
        <dbReference type="Proteomes" id="UP000828390"/>
    </source>
</evidence>
<dbReference type="PANTHER" id="PTHR47331:SF1">
    <property type="entry name" value="GAG-LIKE PROTEIN"/>
    <property type="match status" value="1"/>
</dbReference>